<dbReference type="AlphaFoldDB" id="A0A540MR06"/>
<dbReference type="Proteomes" id="UP000315295">
    <property type="component" value="Unassembled WGS sequence"/>
</dbReference>
<name>A0A540MR06_MALBA</name>
<organism evidence="1 2">
    <name type="scientific">Malus baccata</name>
    <name type="common">Siberian crab apple</name>
    <name type="synonym">Pyrus baccata</name>
    <dbReference type="NCBI Taxonomy" id="106549"/>
    <lineage>
        <taxon>Eukaryota</taxon>
        <taxon>Viridiplantae</taxon>
        <taxon>Streptophyta</taxon>
        <taxon>Embryophyta</taxon>
        <taxon>Tracheophyta</taxon>
        <taxon>Spermatophyta</taxon>
        <taxon>Magnoliopsida</taxon>
        <taxon>eudicotyledons</taxon>
        <taxon>Gunneridae</taxon>
        <taxon>Pentapetalae</taxon>
        <taxon>rosids</taxon>
        <taxon>fabids</taxon>
        <taxon>Rosales</taxon>
        <taxon>Rosaceae</taxon>
        <taxon>Amygdaloideae</taxon>
        <taxon>Maleae</taxon>
        <taxon>Malus</taxon>
    </lineage>
</organism>
<dbReference type="EMBL" id="VIEB01000199">
    <property type="protein sequence ID" value="TQE01229.1"/>
    <property type="molecule type" value="Genomic_DNA"/>
</dbReference>
<keyword evidence="2" id="KW-1185">Reference proteome</keyword>
<reference evidence="1 2" key="1">
    <citation type="journal article" date="2019" name="G3 (Bethesda)">
        <title>Sequencing of a Wild Apple (Malus baccata) Genome Unravels the Differences Between Cultivated and Wild Apple Species Regarding Disease Resistance and Cold Tolerance.</title>
        <authorList>
            <person name="Chen X."/>
        </authorList>
    </citation>
    <scope>NUCLEOTIDE SEQUENCE [LARGE SCALE GENOMIC DNA]</scope>
    <source>
        <strain evidence="2">cv. Shandingzi</strain>
        <tissue evidence="1">Leaves</tissue>
    </source>
</reference>
<accession>A0A540MR06</accession>
<sequence length="81" mass="9137">MDTGCKSFSLILKTWLCNTHPSFVVFLRHRPTDLGNSISSNDPALSSSRSSVHAFFSFDETNSMLRRTSSIISRISFWHGI</sequence>
<evidence type="ECO:0000313" key="1">
    <source>
        <dbReference type="EMBL" id="TQE01229.1"/>
    </source>
</evidence>
<protein>
    <submittedName>
        <fullName evidence="1">Uncharacterized protein</fullName>
    </submittedName>
</protein>
<comment type="caution">
    <text evidence="1">The sequence shown here is derived from an EMBL/GenBank/DDBJ whole genome shotgun (WGS) entry which is preliminary data.</text>
</comment>
<gene>
    <name evidence="1" type="ORF">C1H46_013136</name>
</gene>
<proteinExistence type="predicted"/>
<evidence type="ECO:0000313" key="2">
    <source>
        <dbReference type="Proteomes" id="UP000315295"/>
    </source>
</evidence>